<name>A0A814TCP1_ADIRI</name>
<dbReference type="SUPFAM" id="SSF53474">
    <property type="entry name" value="alpha/beta-Hydrolases"/>
    <property type="match status" value="1"/>
</dbReference>
<dbReference type="GO" id="GO:0004252">
    <property type="term" value="F:serine-type endopeptidase activity"/>
    <property type="evidence" value="ECO:0007669"/>
    <property type="project" value="TreeGrafter"/>
</dbReference>
<feature type="domain" description="Peptidase S9 prolyl oligopeptidase catalytic" evidence="4">
    <location>
        <begin position="472"/>
        <end position="670"/>
    </location>
</feature>
<dbReference type="Gene3D" id="3.40.50.1820">
    <property type="entry name" value="alpha/beta hydrolase"/>
    <property type="match status" value="1"/>
</dbReference>
<evidence type="ECO:0000256" key="1">
    <source>
        <dbReference type="ARBA" id="ARBA00022801"/>
    </source>
</evidence>
<evidence type="ECO:0000313" key="6">
    <source>
        <dbReference type="Proteomes" id="UP000663828"/>
    </source>
</evidence>
<dbReference type="InterPro" id="IPR029058">
    <property type="entry name" value="AB_hydrolase_fold"/>
</dbReference>
<comment type="caution">
    <text evidence="5">The sequence shown here is derived from an EMBL/GenBank/DDBJ whole genome shotgun (WGS) entry which is preliminary data.</text>
</comment>
<keyword evidence="2" id="KW-0645">Protease</keyword>
<dbReference type="InterPro" id="IPR011659">
    <property type="entry name" value="WD40"/>
</dbReference>
<dbReference type="InterPro" id="IPR011042">
    <property type="entry name" value="6-blade_b-propeller_TolB-like"/>
</dbReference>
<reference evidence="5" key="1">
    <citation type="submission" date="2021-02" db="EMBL/GenBank/DDBJ databases">
        <authorList>
            <person name="Nowell W R."/>
        </authorList>
    </citation>
    <scope>NUCLEOTIDE SEQUENCE</scope>
</reference>
<feature type="chain" id="PRO_5032906839" description="Peptidase S9 prolyl oligopeptidase catalytic domain-containing protein" evidence="3">
    <location>
        <begin position="17"/>
        <end position="678"/>
    </location>
</feature>
<dbReference type="GO" id="GO:0006508">
    <property type="term" value="P:proteolysis"/>
    <property type="evidence" value="ECO:0007669"/>
    <property type="project" value="InterPro"/>
</dbReference>
<dbReference type="SUPFAM" id="SSF82171">
    <property type="entry name" value="DPP6 N-terminal domain-like"/>
    <property type="match status" value="1"/>
</dbReference>
<gene>
    <name evidence="5" type="ORF">XAT740_LOCUS21412</name>
</gene>
<evidence type="ECO:0000256" key="3">
    <source>
        <dbReference type="SAM" id="SignalP"/>
    </source>
</evidence>
<dbReference type="Proteomes" id="UP000663828">
    <property type="component" value="Unassembled WGS sequence"/>
</dbReference>
<organism evidence="5 6">
    <name type="scientific">Adineta ricciae</name>
    <name type="common">Rotifer</name>
    <dbReference type="NCBI Taxonomy" id="249248"/>
    <lineage>
        <taxon>Eukaryota</taxon>
        <taxon>Metazoa</taxon>
        <taxon>Spiralia</taxon>
        <taxon>Gnathifera</taxon>
        <taxon>Rotifera</taxon>
        <taxon>Eurotatoria</taxon>
        <taxon>Bdelloidea</taxon>
        <taxon>Adinetida</taxon>
        <taxon>Adinetidae</taxon>
        <taxon>Adineta</taxon>
    </lineage>
</organism>
<dbReference type="PANTHER" id="PTHR42776:SF4">
    <property type="entry name" value="ACYLAMINO-ACID-RELEASING ENZYME"/>
    <property type="match status" value="1"/>
</dbReference>
<evidence type="ECO:0000256" key="2">
    <source>
        <dbReference type="ARBA" id="ARBA00022825"/>
    </source>
</evidence>
<evidence type="ECO:0000313" key="5">
    <source>
        <dbReference type="EMBL" id="CAF1159665.1"/>
    </source>
</evidence>
<sequence>MILIISLSIIFCVGQSLQTKSNLTLDDFFNNTEFASLSFSPTGQHLLYQTMRPAWNSNAYEYTLWVYNIDSYKKTSIISTLGYFLSPRWSPSGNTIAFIHTEYLLSNSTDDHQRLSEKSYYIYFYSILTEELHTIENTLERPSTFAWSDQDSSLFLVTSTSRFVNNDEDILAYREQINNHISTIHRLDFDWTNDRPSLRQFTPIITVPLRLSDFLYVPLEQKLIFLSTSPLIDDLNSFEIYSIDLRNQSLLTRLTHNQGFEIGLQLSPSGKHLLFRNYTRRSSRTIFHDTQRRLYSLDLTNGHTERYGSDFLGNIVGYVPKSDGGVYFLGQHKTNVGIYTQQSLEDTTVHHLGWEGTYEHISSSINRPQAIAFAYSSFDRPKEIYYVDDIKQLQFAKAITNENQHLTERIIPKATVYQWKDEVSNETIEGILHYPPGKDQEDNLPLFVLMHGGPYDASVNSFFAGWYTWAPLAAAHGWLVLEPNFRGSSGYGDEFLDEIRRQPLTRSTRDIISGVDQLIKDGIVDSNRLTIGGYSYGGFLTNWIITQTDRFNAALSGSGSIDHTSSWGTMDLPVLFHHLFGGYPWDESHIYQTQSPIFQLDRIRTPTLIVTGEKDIRVDPAQSYMLERSLHYLGVPVNLIVFPGEGHELSVNPWHGKIKVREELKWLQKYGHRTAKFY</sequence>
<dbReference type="Pfam" id="PF00326">
    <property type="entry name" value="Peptidase_S9"/>
    <property type="match status" value="1"/>
</dbReference>
<dbReference type="InterPro" id="IPR001375">
    <property type="entry name" value="Peptidase_S9_cat"/>
</dbReference>
<dbReference type="EMBL" id="CAJNOR010001536">
    <property type="protein sequence ID" value="CAF1159665.1"/>
    <property type="molecule type" value="Genomic_DNA"/>
</dbReference>
<keyword evidence="2" id="KW-0720">Serine protease</keyword>
<protein>
    <recommendedName>
        <fullName evidence="4">Peptidase S9 prolyl oligopeptidase catalytic domain-containing protein</fullName>
    </recommendedName>
</protein>
<accession>A0A814TCP1</accession>
<keyword evidence="1" id="KW-0378">Hydrolase</keyword>
<keyword evidence="3" id="KW-0732">Signal</keyword>
<dbReference type="AlphaFoldDB" id="A0A814TCP1"/>
<dbReference type="Gene3D" id="2.120.10.30">
    <property type="entry name" value="TolB, C-terminal domain"/>
    <property type="match status" value="2"/>
</dbReference>
<evidence type="ECO:0000259" key="4">
    <source>
        <dbReference type="Pfam" id="PF00326"/>
    </source>
</evidence>
<proteinExistence type="predicted"/>
<keyword evidence="6" id="KW-1185">Reference proteome</keyword>
<dbReference type="Pfam" id="PF07676">
    <property type="entry name" value="PD40"/>
    <property type="match status" value="1"/>
</dbReference>
<feature type="signal peptide" evidence="3">
    <location>
        <begin position="1"/>
        <end position="16"/>
    </location>
</feature>
<dbReference type="PANTHER" id="PTHR42776">
    <property type="entry name" value="SERINE PEPTIDASE S9 FAMILY MEMBER"/>
    <property type="match status" value="1"/>
</dbReference>